<evidence type="ECO:0000313" key="4">
    <source>
        <dbReference type="EMBL" id="RXR29962.1"/>
    </source>
</evidence>
<feature type="signal peptide" evidence="2">
    <location>
        <begin position="1"/>
        <end position="30"/>
    </location>
</feature>
<dbReference type="GO" id="GO:0004190">
    <property type="term" value="F:aspartic-type endopeptidase activity"/>
    <property type="evidence" value="ECO:0007669"/>
    <property type="project" value="InterPro"/>
</dbReference>
<dbReference type="SUPFAM" id="SSF50630">
    <property type="entry name" value="Acid proteases"/>
    <property type="match status" value="1"/>
</dbReference>
<dbReference type="EMBL" id="SBKP01000003">
    <property type="protein sequence ID" value="RXR29962.1"/>
    <property type="molecule type" value="Genomic_DNA"/>
</dbReference>
<dbReference type="Pfam" id="PF13975">
    <property type="entry name" value="gag-asp_proteas"/>
    <property type="match status" value="1"/>
</dbReference>
<feature type="domain" description="Peptidase A2" evidence="3">
    <location>
        <begin position="83"/>
        <end position="162"/>
    </location>
</feature>
<dbReference type="InterPro" id="IPR021109">
    <property type="entry name" value="Peptidase_aspartic_dom_sf"/>
</dbReference>
<dbReference type="Gene3D" id="2.40.70.10">
    <property type="entry name" value="Acid Proteases"/>
    <property type="match status" value="1"/>
</dbReference>
<accession>A0A4Q1KJZ4</accession>
<dbReference type="OrthoDB" id="7595324at2"/>
<dbReference type="PROSITE" id="PS50175">
    <property type="entry name" value="ASP_PROT_RETROV"/>
    <property type="match status" value="1"/>
</dbReference>
<evidence type="ECO:0000256" key="1">
    <source>
        <dbReference type="ARBA" id="ARBA00022801"/>
    </source>
</evidence>
<keyword evidence="4" id="KW-0645">Protease</keyword>
<keyword evidence="2" id="KW-0732">Signal</keyword>
<evidence type="ECO:0000259" key="3">
    <source>
        <dbReference type="PROSITE" id="PS50175"/>
    </source>
</evidence>
<dbReference type="InterPro" id="IPR001995">
    <property type="entry name" value="Peptidase_A2_cat"/>
</dbReference>
<feature type="chain" id="PRO_5020834948" evidence="2">
    <location>
        <begin position="31"/>
        <end position="179"/>
    </location>
</feature>
<sequence length="179" mass="18367">MIKPGYTIMMASACAFAATFGLGLGMPLFAEPSAPAQATVMASYVEQQQAQQNGDIGPAGNPILPAPDGLYYLDAQFADGGRARFLIDTGASVTVLTGADARRLGVQPTEGAGGAKLRTAGGMTTARSATIARMDIAGRQLRNIRVAIIDNGLPVSLLGQNALAELGTITLGNGRMTID</sequence>
<dbReference type="GO" id="GO:0006508">
    <property type="term" value="P:proteolysis"/>
    <property type="evidence" value="ECO:0007669"/>
    <property type="project" value="UniProtKB-KW"/>
</dbReference>
<dbReference type="CDD" id="cd05483">
    <property type="entry name" value="retropepsin_like_bacteria"/>
    <property type="match status" value="1"/>
</dbReference>
<dbReference type="Proteomes" id="UP000290958">
    <property type="component" value="Unassembled WGS sequence"/>
</dbReference>
<dbReference type="EC" id="3.4.23.-" evidence="4"/>
<dbReference type="InterPro" id="IPR001969">
    <property type="entry name" value="Aspartic_peptidase_AS"/>
</dbReference>
<dbReference type="PROSITE" id="PS00141">
    <property type="entry name" value="ASP_PROTEASE"/>
    <property type="match status" value="1"/>
</dbReference>
<name>A0A4Q1KJZ4_9SPHN</name>
<keyword evidence="5" id="KW-1185">Reference proteome</keyword>
<gene>
    <name evidence="4" type="ORF">EQG66_05365</name>
</gene>
<reference evidence="5" key="1">
    <citation type="submission" date="2019-01" db="EMBL/GenBank/DDBJ databases">
        <title>Cytophagaceae bacterium strain CAR-16.</title>
        <authorList>
            <person name="Chen W.-M."/>
        </authorList>
    </citation>
    <scope>NUCLEOTIDE SEQUENCE [LARGE SCALE GENOMIC DNA]</scope>
    <source>
        <strain evidence="5">CHR27</strain>
    </source>
</reference>
<dbReference type="NCBIfam" id="TIGR02281">
    <property type="entry name" value="clan_AA_DTGA"/>
    <property type="match status" value="1"/>
</dbReference>
<organism evidence="4 5">
    <name type="scientific">Sphingobium fluviale</name>
    <dbReference type="NCBI Taxonomy" id="2506423"/>
    <lineage>
        <taxon>Bacteria</taxon>
        <taxon>Pseudomonadati</taxon>
        <taxon>Pseudomonadota</taxon>
        <taxon>Alphaproteobacteria</taxon>
        <taxon>Sphingomonadales</taxon>
        <taxon>Sphingomonadaceae</taxon>
        <taxon>Sphingobium</taxon>
    </lineage>
</organism>
<protein>
    <submittedName>
        <fullName evidence="4">TIGR02281 family clan AA aspartic protease</fullName>
        <ecNumber evidence="4">3.4.23.-</ecNumber>
    </submittedName>
</protein>
<comment type="caution">
    <text evidence="4">The sequence shown here is derived from an EMBL/GenBank/DDBJ whole genome shotgun (WGS) entry which is preliminary data.</text>
</comment>
<dbReference type="InterPro" id="IPR034122">
    <property type="entry name" value="Retropepsin-like_bacterial"/>
</dbReference>
<keyword evidence="1 4" id="KW-0378">Hydrolase</keyword>
<dbReference type="AlphaFoldDB" id="A0A4Q1KJZ4"/>
<evidence type="ECO:0000256" key="2">
    <source>
        <dbReference type="SAM" id="SignalP"/>
    </source>
</evidence>
<dbReference type="RefSeq" id="WP_129403508.1">
    <property type="nucleotide sequence ID" value="NZ_SBKP01000003.1"/>
</dbReference>
<evidence type="ECO:0000313" key="5">
    <source>
        <dbReference type="Proteomes" id="UP000290958"/>
    </source>
</evidence>
<proteinExistence type="predicted"/>
<dbReference type="InterPro" id="IPR011969">
    <property type="entry name" value="Clan_AA_Asp_peptidase_C"/>
</dbReference>